<dbReference type="Proteomes" id="UP000261540">
    <property type="component" value="Unplaced"/>
</dbReference>
<dbReference type="PANTHER" id="PTHR11385">
    <property type="entry name" value="SERUM ALBUMIN-RELATED"/>
    <property type="match status" value="1"/>
</dbReference>
<comment type="subcellular location">
    <subcellularLocation>
        <location evidence="1">Secreted</location>
    </subcellularLocation>
</comment>
<keyword evidence="7" id="KW-1185">Reference proteome</keyword>
<accession>A0A3B3SYE9</accession>
<feature type="domain" description="Albumin" evidence="5">
    <location>
        <begin position="149"/>
        <end position="335"/>
    </location>
</feature>
<dbReference type="PRINTS" id="PR00802">
    <property type="entry name" value="SERUMALBUMIN"/>
</dbReference>
<evidence type="ECO:0000256" key="3">
    <source>
        <dbReference type="ARBA" id="ARBA00022737"/>
    </source>
</evidence>
<evidence type="ECO:0000313" key="6">
    <source>
        <dbReference type="Ensembl" id="ENSPKIP00000035797.1"/>
    </source>
</evidence>
<feature type="domain" description="Albumin" evidence="5">
    <location>
        <begin position="1"/>
        <end position="148"/>
    </location>
</feature>
<dbReference type="GeneTree" id="ENSGT00390000000113"/>
<dbReference type="Gene3D" id="1.10.246.10">
    <property type="match status" value="5"/>
</dbReference>
<keyword evidence="4" id="KW-1015">Disulfide bond</keyword>
<organism evidence="6 7">
    <name type="scientific">Paramormyrops kingsleyae</name>
    <dbReference type="NCBI Taxonomy" id="1676925"/>
    <lineage>
        <taxon>Eukaryota</taxon>
        <taxon>Metazoa</taxon>
        <taxon>Chordata</taxon>
        <taxon>Craniata</taxon>
        <taxon>Vertebrata</taxon>
        <taxon>Euteleostomi</taxon>
        <taxon>Actinopterygii</taxon>
        <taxon>Neopterygii</taxon>
        <taxon>Teleostei</taxon>
        <taxon>Osteoglossocephala</taxon>
        <taxon>Osteoglossomorpha</taxon>
        <taxon>Osteoglossiformes</taxon>
        <taxon>Mormyridae</taxon>
        <taxon>Paramormyrops</taxon>
    </lineage>
</organism>
<evidence type="ECO:0000256" key="2">
    <source>
        <dbReference type="ARBA" id="ARBA00022525"/>
    </source>
</evidence>
<protein>
    <recommendedName>
        <fullName evidence="5">Albumin domain-containing protein</fullName>
    </recommendedName>
</protein>
<dbReference type="InterPro" id="IPR000264">
    <property type="entry name" value="ALB/AFP/VDB"/>
</dbReference>
<dbReference type="AlphaFoldDB" id="A0A3B3SYE9"/>
<dbReference type="SMART" id="SM00103">
    <property type="entry name" value="ALBUMIN"/>
    <property type="match status" value="2"/>
</dbReference>
<evidence type="ECO:0000256" key="1">
    <source>
        <dbReference type="ARBA" id="ARBA00004613"/>
    </source>
</evidence>
<keyword evidence="2" id="KW-0964">Secreted</keyword>
<dbReference type="STRING" id="1676925.ENSPKIP00000035797"/>
<dbReference type="Pfam" id="PF00273">
    <property type="entry name" value="Serum_albumin"/>
    <property type="match status" value="3"/>
</dbReference>
<dbReference type="SUPFAM" id="SSF48552">
    <property type="entry name" value="Serum albumin-like"/>
    <property type="match status" value="3"/>
</dbReference>
<dbReference type="PANTHER" id="PTHR11385:SF14">
    <property type="entry name" value="AFAMIN"/>
    <property type="match status" value="1"/>
</dbReference>
<proteinExistence type="predicted"/>
<dbReference type="PROSITE" id="PS51438">
    <property type="entry name" value="ALBUMIN_2"/>
    <property type="match status" value="2"/>
</dbReference>
<sequence length="516" mass="59366">MFSSALFRAFVGVSQNLPNSTFEELGSMVEQATVTVTDMFQSEVCVSHTLVEKNALKHCCEMSRPNRTRCFVQHKSKIPSDPLPKIEMSDQDQCENFKKNESIFIGKFIFHLAKQFVMTQPQIIIMMAEKYQKLMKICCGREYSQYCFAYMRRLFELRSNCIVQQKYGDSTIKDRKMAQYSQKIPQASYELMENMTDNTVAITAVCCEGDMISCLRQRVRYFMYVVSQNGPQSECCEQSTKDRGSCMRETSAGEKPEGLSKYYDVKAHLQETCQSFEKHPEKTMRKIIFEISRRHPETSVEAILRYVTKIKESLFQCCSHENLEDCYIFSPGSDSEWSLYLGMCHEKSASWSRMLPQATFLQMDAISEVLYDIMKHCCSIDRAFGILPCATTKVTAFLDNMCQDMPPENRNPQVIKCCNESHSEWRFCIGDLEADENFQSPPFTEANFRFNASVCDKRADERLQSQKRSVPPLPVNQWIQQTGHQASGLQGGLIPGKDLVRRQYCKRGPGGNLWNE</sequence>
<evidence type="ECO:0000313" key="7">
    <source>
        <dbReference type="Proteomes" id="UP000261540"/>
    </source>
</evidence>
<evidence type="ECO:0000259" key="5">
    <source>
        <dbReference type="PROSITE" id="PS51438"/>
    </source>
</evidence>
<reference evidence="6" key="2">
    <citation type="submission" date="2025-09" db="UniProtKB">
        <authorList>
            <consortium name="Ensembl"/>
        </authorList>
    </citation>
    <scope>IDENTIFICATION</scope>
</reference>
<dbReference type="InterPro" id="IPR014760">
    <property type="entry name" value="Serum_albumin_N"/>
</dbReference>
<dbReference type="GO" id="GO:0072562">
    <property type="term" value="C:blood microparticle"/>
    <property type="evidence" value="ECO:0007669"/>
    <property type="project" value="TreeGrafter"/>
</dbReference>
<dbReference type="InterPro" id="IPR020858">
    <property type="entry name" value="Serum_albumin-like"/>
</dbReference>
<evidence type="ECO:0000256" key="4">
    <source>
        <dbReference type="ARBA" id="ARBA00023157"/>
    </source>
</evidence>
<reference evidence="6" key="1">
    <citation type="submission" date="2025-08" db="UniProtKB">
        <authorList>
            <consortium name="Ensembl"/>
        </authorList>
    </citation>
    <scope>IDENTIFICATION</scope>
</reference>
<dbReference type="Ensembl" id="ENSPKIT00000016735.1">
    <property type="protein sequence ID" value="ENSPKIP00000035797.1"/>
    <property type="gene ID" value="ENSPKIG00000014596.1"/>
</dbReference>
<dbReference type="GO" id="GO:0005737">
    <property type="term" value="C:cytoplasm"/>
    <property type="evidence" value="ECO:0007669"/>
    <property type="project" value="TreeGrafter"/>
</dbReference>
<dbReference type="GO" id="GO:0036094">
    <property type="term" value="F:small molecule binding"/>
    <property type="evidence" value="ECO:0007669"/>
    <property type="project" value="TreeGrafter"/>
</dbReference>
<name>A0A3B3SYE9_9TELE</name>
<keyword evidence="3" id="KW-0677">Repeat</keyword>